<keyword evidence="5" id="KW-0902">Two-component regulatory system</keyword>
<evidence type="ECO:0000256" key="7">
    <source>
        <dbReference type="ARBA" id="ARBA00058004"/>
    </source>
</evidence>
<reference evidence="15" key="1">
    <citation type="submission" date="2019-03" db="EMBL/GenBank/DDBJ databases">
        <title>Aquabacterium pictum sp.nov., the first bacteriochlorophyll a-containing freshwater bacterium in the genus Aquabacterium of the class Betaproteobacteria.</title>
        <authorList>
            <person name="Hirose S."/>
            <person name="Tank M."/>
            <person name="Hara E."/>
            <person name="Tamaki H."/>
            <person name="Takaichi S."/>
            <person name="Haruta S."/>
            <person name="Hanada S."/>
        </authorList>
    </citation>
    <scope>NUCLEOTIDE SEQUENCE [LARGE SCALE GENOMIC DNA]</scope>
    <source>
        <strain evidence="15">W35</strain>
    </source>
</reference>
<evidence type="ECO:0000256" key="10">
    <source>
        <dbReference type="SAM" id="Phobius"/>
    </source>
</evidence>
<dbReference type="PANTHER" id="PTHR45339:SF5">
    <property type="entry name" value="HISTIDINE KINASE"/>
    <property type="match status" value="1"/>
</dbReference>
<dbReference type="PANTHER" id="PTHR45339">
    <property type="entry name" value="HYBRID SIGNAL TRANSDUCTION HISTIDINE KINASE J"/>
    <property type="match status" value="1"/>
</dbReference>
<dbReference type="AlphaFoldDB" id="A0A480AUN5"/>
<keyword evidence="4" id="KW-0732">Signal</keyword>
<keyword evidence="10" id="KW-0472">Membrane</keyword>
<dbReference type="CDD" id="cd17546">
    <property type="entry name" value="REC_hyHK_CKI1_RcsC-like"/>
    <property type="match status" value="1"/>
</dbReference>
<keyword evidence="10" id="KW-0812">Transmembrane</keyword>
<dbReference type="CDD" id="cd00082">
    <property type="entry name" value="HisKA"/>
    <property type="match status" value="1"/>
</dbReference>
<dbReference type="InterPro" id="IPR036890">
    <property type="entry name" value="HATPase_C_sf"/>
</dbReference>
<dbReference type="RefSeq" id="WP_137732231.1">
    <property type="nucleotide sequence ID" value="NZ_BJCL01000003.1"/>
</dbReference>
<dbReference type="InterPro" id="IPR004358">
    <property type="entry name" value="Sig_transdc_His_kin-like_C"/>
</dbReference>
<evidence type="ECO:0000259" key="12">
    <source>
        <dbReference type="PROSITE" id="PS50110"/>
    </source>
</evidence>
<proteinExistence type="predicted"/>
<dbReference type="EMBL" id="BJCL01000003">
    <property type="protein sequence ID" value="GCL62478.1"/>
    <property type="molecule type" value="Genomic_DNA"/>
</dbReference>
<evidence type="ECO:0000256" key="6">
    <source>
        <dbReference type="ARBA" id="ARBA00023026"/>
    </source>
</evidence>
<dbReference type="GO" id="GO:0000155">
    <property type="term" value="F:phosphorelay sensor kinase activity"/>
    <property type="evidence" value="ECO:0007669"/>
    <property type="project" value="InterPro"/>
</dbReference>
<keyword evidence="15" id="KW-1185">Reference proteome</keyword>
<keyword evidence="10" id="KW-1133">Transmembrane helix</keyword>
<dbReference type="Gene3D" id="3.30.450.20">
    <property type="entry name" value="PAS domain"/>
    <property type="match status" value="4"/>
</dbReference>
<dbReference type="InterPro" id="IPR000700">
    <property type="entry name" value="PAS-assoc_C"/>
</dbReference>
<keyword evidence="3 9" id="KW-0597">Phosphoprotein</keyword>
<gene>
    <name evidence="14" type="ORF">AQPW35_15590</name>
</gene>
<dbReference type="InterPro" id="IPR000014">
    <property type="entry name" value="PAS"/>
</dbReference>
<evidence type="ECO:0000313" key="14">
    <source>
        <dbReference type="EMBL" id="GCL62478.1"/>
    </source>
</evidence>
<dbReference type="Gene3D" id="3.40.50.2300">
    <property type="match status" value="1"/>
</dbReference>
<sequence length="1005" mass="107380">MSAVAAPHFPAQPTDRWLRRLALALPLVALLVMAVYLQRMVAAHTALEAHTLEQAGGRAQQLAAAKAQHVEALLVSADLALCQFRDQVLAGNPATMAATARAIVAAMPAGAIGHFSVSDADGRVIFPSAHMQGEGDLPLNVADRSYFRQLAANPVDQMAVHTVMVSRITGQWSVPVTRPLLRDGQFAGVVLLSLSPSYLSDAMARQQPSGQDVISLFHADGSYLARSAGIDHLLGTQLPASRPFLQPGAASEGRFRLVAQADGGERLYAWYRLDRLPLIVNVGLDIENVLVPARTEGQRAMQRVAVLAPLSLALVLAMSWLLLRIAREQAALAASRRLMRATLDATGDGLMVVDSQGQVLHVNRNLRQWWALPETLGEGSPHTALLDLGASQLLDPAAFHAVRAQVEASGDMALLTLPCTDGRVLECQTRAVQLDQISVRLWSLRDVTGLHQNRQQLEQRVAERTLALKAANQQLLDTQFAMDSVGIGIEWVDAASLRFIYVNRMAAQQFGYSPAEMLQLRVPDVDMQADEDDLVRRVQTLREVGKIRREVVARRRDGSPLPLEVTAFYLAGVDGAPDRIISFLTDIADRKSAEQALVRAKDAAEAANVAKSAFLANMSHEIRTPLNAITGMAYLIGREGLSGRQAERLDHIKTAARHLVETLDAVLDLSRIEADRLTLDHRVVDVQAVVANVATMLQDKLLAKQLGLSVQVQLPPGALLGDATRLQQALLNYVANAAKFTPSGHIAVRVSAADEGALAQPGSLLLHFEVQDTGPGLDPATVARLFTPFEQADNSTTRQHGGSGLGLAITAKLARLMGGEAGVHSSPGQGSRFWFTARLARAPQPAPSPALPADDGGPPMEALLRDRAAGRRVLLVEDDAANRDVALALLQAAGLVVQTAHDGLAAVDAAAATAPDLVLMDLQLPRLDGLAAAQRIHALPGLGQLPILAFTANAFADDHARCRAAGMVGVVTKPVDPEDLYSALLPWLVQAEVGAEAPAEVSPPA</sequence>
<dbReference type="Pfam" id="PF02518">
    <property type="entry name" value="HATPase_c"/>
    <property type="match status" value="1"/>
</dbReference>
<evidence type="ECO:0000259" key="13">
    <source>
        <dbReference type="PROSITE" id="PS50113"/>
    </source>
</evidence>
<dbReference type="Gene3D" id="1.10.287.130">
    <property type="match status" value="1"/>
</dbReference>
<dbReference type="EC" id="2.7.13.3" evidence="2"/>
<feature type="domain" description="Response regulatory" evidence="12">
    <location>
        <begin position="872"/>
        <end position="988"/>
    </location>
</feature>
<organism evidence="14 15">
    <name type="scientific">Pseudaquabacterium pictum</name>
    <dbReference type="NCBI Taxonomy" id="2315236"/>
    <lineage>
        <taxon>Bacteria</taxon>
        <taxon>Pseudomonadati</taxon>
        <taxon>Pseudomonadota</taxon>
        <taxon>Betaproteobacteria</taxon>
        <taxon>Burkholderiales</taxon>
        <taxon>Sphaerotilaceae</taxon>
        <taxon>Pseudaquabacterium</taxon>
    </lineage>
</organism>
<dbReference type="SMART" id="SM00448">
    <property type="entry name" value="REC"/>
    <property type="match status" value="1"/>
</dbReference>
<comment type="function">
    <text evidence="7">Member of the two-component regulatory system BvgS/BvgA. Phosphorylates BvgA via a four-step phosphorelay in response to environmental signals.</text>
</comment>
<dbReference type="InterPro" id="IPR011006">
    <property type="entry name" value="CheY-like_superfamily"/>
</dbReference>
<evidence type="ECO:0000256" key="8">
    <source>
        <dbReference type="ARBA" id="ARBA00070152"/>
    </source>
</evidence>
<dbReference type="InterPro" id="IPR035965">
    <property type="entry name" value="PAS-like_dom_sf"/>
</dbReference>
<evidence type="ECO:0000256" key="2">
    <source>
        <dbReference type="ARBA" id="ARBA00012438"/>
    </source>
</evidence>
<dbReference type="SUPFAM" id="SSF47384">
    <property type="entry name" value="Homodimeric domain of signal transducing histidine kinase"/>
    <property type="match status" value="1"/>
</dbReference>
<protein>
    <recommendedName>
        <fullName evidence="8">Virulence sensor protein BvgS</fullName>
        <ecNumber evidence="2">2.7.13.3</ecNumber>
    </recommendedName>
</protein>
<evidence type="ECO:0000313" key="15">
    <source>
        <dbReference type="Proteomes" id="UP000301751"/>
    </source>
</evidence>
<dbReference type="Pfam" id="PF00072">
    <property type="entry name" value="Response_reg"/>
    <property type="match status" value="1"/>
</dbReference>
<dbReference type="CDD" id="cd12915">
    <property type="entry name" value="PDC2_DGC_like"/>
    <property type="match status" value="1"/>
</dbReference>
<comment type="catalytic activity">
    <reaction evidence="1">
        <text>ATP + protein L-histidine = ADP + protein N-phospho-L-histidine.</text>
        <dbReference type="EC" id="2.7.13.3"/>
    </reaction>
</comment>
<dbReference type="SUPFAM" id="SSF55874">
    <property type="entry name" value="ATPase domain of HSP90 chaperone/DNA topoisomerase II/histidine kinase"/>
    <property type="match status" value="1"/>
</dbReference>
<feature type="transmembrane region" description="Helical" evidence="10">
    <location>
        <begin position="17"/>
        <end position="37"/>
    </location>
</feature>
<dbReference type="InterPro" id="IPR001789">
    <property type="entry name" value="Sig_transdc_resp-reg_receiver"/>
</dbReference>
<dbReference type="FunFam" id="3.30.565.10:FF:000010">
    <property type="entry name" value="Sensor histidine kinase RcsC"/>
    <property type="match status" value="1"/>
</dbReference>
<dbReference type="Proteomes" id="UP000301751">
    <property type="component" value="Unassembled WGS sequence"/>
</dbReference>
<evidence type="ECO:0000259" key="11">
    <source>
        <dbReference type="PROSITE" id="PS50109"/>
    </source>
</evidence>
<dbReference type="Gene3D" id="3.30.565.10">
    <property type="entry name" value="Histidine kinase-like ATPase, C-terminal domain"/>
    <property type="match status" value="1"/>
</dbReference>
<dbReference type="InterPro" id="IPR003661">
    <property type="entry name" value="HisK_dim/P_dom"/>
</dbReference>
<feature type="domain" description="Histidine kinase" evidence="11">
    <location>
        <begin position="617"/>
        <end position="841"/>
    </location>
</feature>
<dbReference type="PROSITE" id="PS50109">
    <property type="entry name" value="HIS_KIN"/>
    <property type="match status" value="1"/>
</dbReference>
<dbReference type="InterPro" id="IPR036097">
    <property type="entry name" value="HisK_dim/P_sf"/>
</dbReference>
<dbReference type="SMART" id="SM00387">
    <property type="entry name" value="HATPase_c"/>
    <property type="match status" value="1"/>
</dbReference>
<evidence type="ECO:0000256" key="4">
    <source>
        <dbReference type="ARBA" id="ARBA00022729"/>
    </source>
</evidence>
<evidence type="ECO:0000256" key="3">
    <source>
        <dbReference type="ARBA" id="ARBA00022553"/>
    </source>
</evidence>
<comment type="caution">
    <text evidence="14">The sequence shown here is derived from an EMBL/GenBank/DDBJ whole genome shotgun (WGS) entry which is preliminary data.</text>
</comment>
<dbReference type="CDD" id="cd12914">
    <property type="entry name" value="PDC1_DGC_like"/>
    <property type="match status" value="1"/>
</dbReference>
<dbReference type="CDD" id="cd16922">
    <property type="entry name" value="HATPase_EvgS-ArcB-TorS-like"/>
    <property type="match status" value="1"/>
</dbReference>
<dbReference type="PROSITE" id="PS50113">
    <property type="entry name" value="PAC"/>
    <property type="match status" value="1"/>
</dbReference>
<dbReference type="PROSITE" id="PS50110">
    <property type="entry name" value="RESPONSE_REGULATORY"/>
    <property type="match status" value="1"/>
</dbReference>
<dbReference type="NCBIfam" id="TIGR00229">
    <property type="entry name" value="sensory_box"/>
    <property type="match status" value="1"/>
</dbReference>
<dbReference type="InterPro" id="IPR005467">
    <property type="entry name" value="His_kinase_dom"/>
</dbReference>
<dbReference type="InterPro" id="IPR003594">
    <property type="entry name" value="HATPase_dom"/>
</dbReference>
<evidence type="ECO:0000256" key="5">
    <source>
        <dbReference type="ARBA" id="ARBA00023012"/>
    </source>
</evidence>
<accession>A0A480AUN5</accession>
<keyword evidence="6" id="KW-0843">Virulence</keyword>
<dbReference type="SMART" id="SM00388">
    <property type="entry name" value="HisKA"/>
    <property type="match status" value="1"/>
</dbReference>
<evidence type="ECO:0000256" key="9">
    <source>
        <dbReference type="PROSITE-ProRule" id="PRU00169"/>
    </source>
</evidence>
<dbReference type="Pfam" id="PF13426">
    <property type="entry name" value="PAS_9"/>
    <property type="match status" value="1"/>
</dbReference>
<dbReference type="OrthoDB" id="8552871at2"/>
<dbReference type="SMART" id="SM00091">
    <property type="entry name" value="PAS"/>
    <property type="match status" value="2"/>
</dbReference>
<dbReference type="SUPFAM" id="SSF55785">
    <property type="entry name" value="PYP-like sensor domain (PAS domain)"/>
    <property type="match status" value="2"/>
</dbReference>
<feature type="transmembrane region" description="Helical" evidence="10">
    <location>
        <begin position="304"/>
        <end position="323"/>
    </location>
</feature>
<dbReference type="Pfam" id="PF00512">
    <property type="entry name" value="HisKA"/>
    <property type="match status" value="1"/>
</dbReference>
<evidence type="ECO:0000256" key="1">
    <source>
        <dbReference type="ARBA" id="ARBA00000085"/>
    </source>
</evidence>
<dbReference type="CDD" id="cd00130">
    <property type="entry name" value="PAS"/>
    <property type="match status" value="1"/>
</dbReference>
<dbReference type="SUPFAM" id="SSF52172">
    <property type="entry name" value="CheY-like"/>
    <property type="match status" value="1"/>
</dbReference>
<feature type="domain" description="PAC" evidence="13">
    <location>
        <begin position="547"/>
        <end position="599"/>
    </location>
</feature>
<dbReference type="PRINTS" id="PR00344">
    <property type="entry name" value="BCTRLSENSOR"/>
</dbReference>
<name>A0A480AUN5_9BURK</name>
<feature type="modified residue" description="4-aspartylphosphate" evidence="9">
    <location>
        <position position="921"/>
    </location>
</feature>